<keyword evidence="3" id="KW-0274">FAD</keyword>
<feature type="domain" description="Reductase C-terminal" evidence="6">
    <location>
        <begin position="322"/>
        <end position="407"/>
    </location>
</feature>
<sequence>MAGGERIIVVGGGIAAARAVESARAAGFGGDLVVLTDERRRPYERPPLSKGYLLGTDASSAVYPLDAAWFREHRVDVRTGVAVRGLDPAEHTVDASGETLRYDRLLLATGSSPRRFAGPGAGLRGIHHLRRLTDATALRRALTGGGRRVVVVGGGWIGLEVAAAARRHGNEVVVVARGVPLASAIGAELGESFQAMHEGEGVRFRIPDQVTAVRGVNGRVAAVVLGTGEEVSADVVVFGIGATPNTRLAASAGIDVRDGVLTDASLATSAPDVYAAGDVAATWNERLGRHLRVDHWANADAGGRLAGRALAGEAVRFDELPYFYTDQYDLGMEYSGYGQLTAGAPPVIRGDLAAREYVAFWLADGRVVAGMNVNVWDVNAAVQRLIRSERVVSPEELADPAVPLDALAGDAA</sequence>
<evidence type="ECO:0000259" key="5">
    <source>
        <dbReference type="Pfam" id="PF07992"/>
    </source>
</evidence>
<dbReference type="EMBL" id="CP158374">
    <property type="protein sequence ID" value="XBX83310.1"/>
    <property type="molecule type" value="Genomic_DNA"/>
</dbReference>
<accession>A0AAU7WAS4</accession>
<name>A0AAU7WAS4_9MICO</name>
<dbReference type="PRINTS" id="PR00411">
    <property type="entry name" value="PNDRDTASEI"/>
</dbReference>
<dbReference type="PRINTS" id="PR00368">
    <property type="entry name" value="FADPNR"/>
</dbReference>
<comment type="cofactor">
    <cofactor evidence="1">
        <name>FAD</name>
        <dbReference type="ChEBI" id="CHEBI:57692"/>
    </cofactor>
</comment>
<evidence type="ECO:0000259" key="6">
    <source>
        <dbReference type="Pfam" id="PF14759"/>
    </source>
</evidence>
<feature type="domain" description="FAD/NAD(P)-binding" evidence="5">
    <location>
        <begin position="6"/>
        <end position="301"/>
    </location>
</feature>
<dbReference type="Pfam" id="PF07992">
    <property type="entry name" value="Pyr_redox_2"/>
    <property type="match status" value="1"/>
</dbReference>
<organism evidence="7">
    <name type="scientific">Agromyces sp. G08B096</name>
    <dbReference type="NCBI Taxonomy" id="3156399"/>
    <lineage>
        <taxon>Bacteria</taxon>
        <taxon>Bacillati</taxon>
        <taxon>Actinomycetota</taxon>
        <taxon>Actinomycetes</taxon>
        <taxon>Micrococcales</taxon>
        <taxon>Microbacteriaceae</taxon>
        <taxon>Agromyces</taxon>
    </lineage>
</organism>
<evidence type="ECO:0000313" key="7">
    <source>
        <dbReference type="EMBL" id="XBX83310.1"/>
    </source>
</evidence>
<dbReference type="SUPFAM" id="SSF51905">
    <property type="entry name" value="FAD/NAD(P)-binding domain"/>
    <property type="match status" value="2"/>
</dbReference>
<keyword evidence="4" id="KW-0560">Oxidoreductase</keyword>
<evidence type="ECO:0000256" key="4">
    <source>
        <dbReference type="ARBA" id="ARBA00023002"/>
    </source>
</evidence>
<dbReference type="AlphaFoldDB" id="A0AAU7WAS4"/>
<dbReference type="GO" id="GO:0016651">
    <property type="term" value="F:oxidoreductase activity, acting on NAD(P)H"/>
    <property type="evidence" value="ECO:0007669"/>
    <property type="project" value="TreeGrafter"/>
</dbReference>
<evidence type="ECO:0000256" key="1">
    <source>
        <dbReference type="ARBA" id="ARBA00001974"/>
    </source>
</evidence>
<protein>
    <submittedName>
        <fullName evidence="7">FAD-dependent oxidoreductase</fullName>
    </submittedName>
</protein>
<evidence type="ECO:0000256" key="3">
    <source>
        <dbReference type="ARBA" id="ARBA00022827"/>
    </source>
</evidence>
<dbReference type="PANTHER" id="PTHR43557:SF2">
    <property type="entry name" value="RIESKE DOMAIN-CONTAINING PROTEIN-RELATED"/>
    <property type="match status" value="1"/>
</dbReference>
<dbReference type="Gene3D" id="3.30.390.30">
    <property type="match status" value="1"/>
</dbReference>
<dbReference type="SUPFAM" id="SSF55424">
    <property type="entry name" value="FAD/NAD-linked reductases, dimerisation (C-terminal) domain"/>
    <property type="match status" value="1"/>
</dbReference>
<reference evidence="7" key="1">
    <citation type="submission" date="2024-05" db="EMBL/GenBank/DDBJ databases">
        <authorList>
            <person name="Yu L."/>
        </authorList>
    </citation>
    <scope>NUCLEOTIDE SEQUENCE</scope>
    <source>
        <strain evidence="7">G08B096</strain>
    </source>
</reference>
<dbReference type="InterPro" id="IPR028202">
    <property type="entry name" value="Reductase_C"/>
</dbReference>
<dbReference type="InterPro" id="IPR023753">
    <property type="entry name" value="FAD/NAD-binding_dom"/>
</dbReference>
<dbReference type="Pfam" id="PF14759">
    <property type="entry name" value="Reductase_C"/>
    <property type="match status" value="1"/>
</dbReference>
<dbReference type="InterPro" id="IPR016156">
    <property type="entry name" value="FAD/NAD-linked_Rdtase_dimer_sf"/>
</dbReference>
<evidence type="ECO:0000256" key="2">
    <source>
        <dbReference type="ARBA" id="ARBA00022630"/>
    </source>
</evidence>
<gene>
    <name evidence="7" type="ORF">ABIQ69_05165</name>
</gene>
<dbReference type="GO" id="GO:0005737">
    <property type="term" value="C:cytoplasm"/>
    <property type="evidence" value="ECO:0007669"/>
    <property type="project" value="TreeGrafter"/>
</dbReference>
<dbReference type="Gene3D" id="3.50.50.60">
    <property type="entry name" value="FAD/NAD(P)-binding domain"/>
    <property type="match status" value="2"/>
</dbReference>
<dbReference type="PANTHER" id="PTHR43557">
    <property type="entry name" value="APOPTOSIS-INDUCING FACTOR 1"/>
    <property type="match status" value="1"/>
</dbReference>
<proteinExistence type="predicted"/>
<dbReference type="RefSeq" id="WP_350349313.1">
    <property type="nucleotide sequence ID" value="NZ_CP158374.1"/>
</dbReference>
<dbReference type="InterPro" id="IPR036188">
    <property type="entry name" value="FAD/NAD-bd_sf"/>
</dbReference>
<dbReference type="InterPro" id="IPR050446">
    <property type="entry name" value="FAD-oxidoreductase/Apoptosis"/>
</dbReference>
<keyword evidence="2" id="KW-0285">Flavoprotein</keyword>